<proteinExistence type="predicted"/>
<feature type="compositionally biased region" description="Acidic residues" evidence="1">
    <location>
        <begin position="182"/>
        <end position="200"/>
    </location>
</feature>
<feature type="compositionally biased region" description="Acidic residues" evidence="1">
    <location>
        <begin position="127"/>
        <end position="137"/>
    </location>
</feature>
<dbReference type="STRING" id="45357.A0A2V1B294"/>
<evidence type="ECO:0000313" key="3">
    <source>
        <dbReference type="EMBL" id="PVH23521.1"/>
    </source>
</evidence>
<gene>
    <name evidence="3" type="ORF">CXQ85_003811</name>
</gene>
<accession>A0A2V1B294</accession>
<feature type="compositionally biased region" description="Basic and acidic residues" evidence="1">
    <location>
        <begin position="21"/>
        <end position="32"/>
    </location>
</feature>
<keyword evidence="4" id="KW-1185">Reference proteome</keyword>
<feature type="compositionally biased region" description="Basic and acidic residues" evidence="1">
    <location>
        <begin position="53"/>
        <end position="76"/>
    </location>
</feature>
<dbReference type="EMBL" id="PKFO01000011">
    <property type="protein sequence ID" value="PVH23521.1"/>
    <property type="molecule type" value="Genomic_DNA"/>
</dbReference>
<feature type="region of interest" description="Disordered" evidence="1">
    <location>
        <begin position="460"/>
        <end position="492"/>
    </location>
</feature>
<protein>
    <recommendedName>
        <fullName evidence="2">DUF3020 domain-containing protein</fullName>
    </recommendedName>
</protein>
<evidence type="ECO:0000313" key="4">
    <source>
        <dbReference type="Proteomes" id="UP000244309"/>
    </source>
</evidence>
<dbReference type="Proteomes" id="UP000244309">
    <property type="component" value="Unassembled WGS sequence"/>
</dbReference>
<dbReference type="VEuPathDB" id="FungiDB:CXQ85_003811"/>
<reference evidence="3 4" key="1">
    <citation type="submission" date="2017-12" db="EMBL/GenBank/DDBJ databases">
        <title>Genome Sequence of a Multidrug-Resistant Candida haemulonii Isolate from a Patient with Chronic Leg Ulcers in Israel.</title>
        <authorList>
            <person name="Chow N.A."/>
            <person name="Gade L."/>
            <person name="Batra D."/>
            <person name="Rowe L.A."/>
            <person name="Ben-Ami R."/>
            <person name="Loparev V.N."/>
            <person name="Litvintseva A.P."/>
        </authorList>
    </citation>
    <scope>NUCLEOTIDE SEQUENCE [LARGE SCALE GENOMIC DNA]</scope>
    <source>
        <strain evidence="3 4">B11899</strain>
    </source>
</reference>
<feature type="region of interest" description="Disordered" evidence="1">
    <location>
        <begin position="963"/>
        <end position="1006"/>
    </location>
</feature>
<evidence type="ECO:0000256" key="1">
    <source>
        <dbReference type="SAM" id="MobiDB-lite"/>
    </source>
</evidence>
<feature type="compositionally biased region" description="Basic and acidic residues" evidence="1">
    <location>
        <begin position="94"/>
        <end position="126"/>
    </location>
</feature>
<feature type="region of interest" description="Disordered" evidence="1">
    <location>
        <begin position="1"/>
        <end position="258"/>
    </location>
</feature>
<dbReference type="AlphaFoldDB" id="A0A2V1B294"/>
<dbReference type="RefSeq" id="XP_025344461.1">
    <property type="nucleotide sequence ID" value="XM_025487445.1"/>
</dbReference>
<organism evidence="3 4">
    <name type="scientific">Candidozyma haemuli</name>
    <dbReference type="NCBI Taxonomy" id="45357"/>
    <lineage>
        <taxon>Eukaryota</taxon>
        <taxon>Fungi</taxon>
        <taxon>Dikarya</taxon>
        <taxon>Ascomycota</taxon>
        <taxon>Saccharomycotina</taxon>
        <taxon>Pichiomycetes</taxon>
        <taxon>Metschnikowiaceae</taxon>
        <taxon>Candidozyma</taxon>
    </lineage>
</organism>
<feature type="region of interest" description="Disordered" evidence="1">
    <location>
        <begin position="707"/>
        <end position="728"/>
    </location>
</feature>
<feature type="domain" description="DUF3020" evidence="2">
    <location>
        <begin position="651"/>
        <end position="699"/>
    </location>
</feature>
<sequence length="1006" mass="110849">MSQNDNGHHSGSNSPGGTTEPYHHDENAHDAQDNSALENAIGDAFKQFGFINMEHKEEETDEPRQEPEQFEHHDDDFNLEESVSQAFASIGQEAPREEEPKEDKQEPVNESPREEEQEHQEVKNEEVNEELNLEDVIGDAFKSIAEDLGDPGEQQQTEETHAHGGADEQASPPHTTEQPEQQPEEVPQEPQHEEEEDTNLEDAIGAAFQSLVDEREPPREEQEPQRKASDHELRAALSSLSDPDRRDSVNEAKDHNIDLAGLVSNVVQQMAGEGDSENVESAIPKDVLQELAAEITHQVQGSEDHNRKVEVPSIDENVLMHFQNEAEKEEDKQQDSAISNALANAVRTAIRNAPQKGTDDAPETEEQDLENLQMNEIFQNAFNMAMQNPQELLTSFEGEPELALPPEVKEAAASAKDSTVSTAAAIAALSVKDALNKKDTQPTEDVTARKKSLSIAETLAFHRSSMSSKKPATDKPDEAEKSLPQAPNPHLSNILSSLSQHIQSGSQSQNLMSLIRQMTNALMLNKNSVHTSALVQETTSSLKESPDVHRFHVENLKYAKDFLTRGDIEAPQKGTTIIDNVMEVLSAKDNQPVIISTVQVAKPEPNDLLDFHSSVFNTLTSFGSLRGKNAVLGVKPDTESDEYKERIRIDNRERKKKWREGNIERNKDNDLRSRVIKRANVMFGEENTSEKKAWIEEEFHVRREKRLAKQKKENGKSSENQSFTEELLEKSSKNPSALAHDSVFIKRLTTSFNLVTEIGAREDPKSIMTAASAYLAVVASSYAVAMGCTDGKTVTNAITSILNSILDSTVKTGDFSRLSFLLKADEASTISQPTDTKDILSRISALTGGSSSIKGASALELLRSSQKRLGLDFINSDNKKVKLGESSNKYLEKDKSSMSRIQSEIDQLRSSISSATSGSYLNAGLKMPSYRSTVSAVKEEVPGPLPKGPSPFISNKVGTLAEGTSVGGHSALRKPGSFQRPAFSKPQNRGKNLGFPPLYSASFESK</sequence>
<evidence type="ECO:0000259" key="2">
    <source>
        <dbReference type="Pfam" id="PF11223"/>
    </source>
</evidence>
<feature type="compositionally biased region" description="Basic and acidic residues" evidence="1">
    <location>
        <begin position="212"/>
        <end position="234"/>
    </location>
</feature>
<feature type="compositionally biased region" description="Low complexity" evidence="1">
    <location>
        <begin position="172"/>
        <end position="181"/>
    </location>
</feature>
<dbReference type="InterPro" id="IPR021386">
    <property type="entry name" value="SPP41_DUF3020"/>
</dbReference>
<feature type="compositionally biased region" description="Low complexity" evidence="1">
    <location>
        <begin position="1"/>
        <end position="17"/>
    </location>
</feature>
<name>A0A2V1B294_9ASCO</name>
<dbReference type="OrthoDB" id="5595797at2759"/>
<dbReference type="Pfam" id="PF11223">
    <property type="entry name" value="DUF3020"/>
    <property type="match status" value="1"/>
</dbReference>
<feature type="compositionally biased region" description="Basic and acidic residues" evidence="1">
    <location>
        <begin position="471"/>
        <end position="481"/>
    </location>
</feature>
<feature type="compositionally biased region" description="Basic and acidic residues" evidence="1">
    <location>
        <begin position="242"/>
        <end position="257"/>
    </location>
</feature>
<dbReference type="GeneID" id="37009141"/>
<comment type="caution">
    <text evidence="3">The sequence shown here is derived from an EMBL/GenBank/DDBJ whole genome shotgun (WGS) entry which is preliminary data.</text>
</comment>